<feature type="domain" description="PX" evidence="3">
    <location>
        <begin position="72"/>
        <end position="205"/>
    </location>
</feature>
<evidence type="ECO:0000256" key="1">
    <source>
        <dbReference type="SAM" id="MobiDB-lite"/>
    </source>
</evidence>
<dbReference type="PROSITE" id="PS50195">
    <property type="entry name" value="PX"/>
    <property type="match status" value="1"/>
</dbReference>
<dbReference type="Gene3D" id="3.30.1520.10">
    <property type="entry name" value="Phox-like domain"/>
    <property type="match status" value="1"/>
</dbReference>
<feature type="domain" description="F-box" evidence="2">
    <location>
        <begin position="205"/>
        <end position="250"/>
    </location>
</feature>
<feature type="compositionally biased region" description="Low complexity" evidence="1">
    <location>
        <begin position="63"/>
        <end position="76"/>
    </location>
</feature>
<evidence type="ECO:0000313" key="5">
    <source>
        <dbReference type="EMBL" id="KAL0485196.1"/>
    </source>
</evidence>
<evidence type="ECO:0000313" key="4">
    <source>
        <dbReference type="EMBL" id="KAL0480382.1"/>
    </source>
</evidence>
<dbReference type="Proteomes" id="UP001431209">
    <property type="component" value="Unassembled WGS sequence"/>
</dbReference>
<evidence type="ECO:0000259" key="3">
    <source>
        <dbReference type="PROSITE" id="PS50195"/>
    </source>
</evidence>
<dbReference type="SMART" id="SM00312">
    <property type="entry name" value="PX"/>
    <property type="match status" value="1"/>
</dbReference>
<feature type="region of interest" description="Disordered" evidence="1">
    <location>
        <begin position="56"/>
        <end position="86"/>
    </location>
</feature>
<dbReference type="GO" id="GO:0035091">
    <property type="term" value="F:phosphatidylinositol binding"/>
    <property type="evidence" value="ECO:0007669"/>
    <property type="project" value="InterPro"/>
</dbReference>
<dbReference type="Pfam" id="PF00787">
    <property type="entry name" value="PX"/>
    <property type="match status" value="1"/>
</dbReference>
<dbReference type="Gene3D" id="3.80.10.10">
    <property type="entry name" value="Ribonuclease Inhibitor"/>
    <property type="match status" value="2"/>
</dbReference>
<dbReference type="SUPFAM" id="SSF52047">
    <property type="entry name" value="RNI-like"/>
    <property type="match status" value="1"/>
</dbReference>
<proteinExistence type="predicted"/>
<reference evidence="5 6" key="1">
    <citation type="submission" date="2024-03" db="EMBL/GenBank/DDBJ databases">
        <title>The Acrasis kona genome and developmental transcriptomes reveal deep origins of eukaryotic multicellular pathways.</title>
        <authorList>
            <person name="Sheikh S."/>
            <person name="Fu C.-J."/>
            <person name="Brown M.W."/>
            <person name="Baldauf S.L."/>
        </authorList>
    </citation>
    <scope>NUCLEOTIDE SEQUENCE [LARGE SCALE GENOMIC DNA]</scope>
    <source>
        <strain evidence="5 6">ATCC MYA-3509</strain>
    </source>
</reference>
<dbReference type="PANTHER" id="PTHR22775">
    <property type="entry name" value="SORTING NEXIN"/>
    <property type="match status" value="1"/>
</dbReference>
<accession>A0AAW2Z8Y7</accession>
<dbReference type="InterPro" id="IPR032675">
    <property type="entry name" value="LRR_dom_sf"/>
</dbReference>
<dbReference type="SUPFAM" id="SSF64268">
    <property type="entry name" value="PX domain"/>
    <property type="match status" value="1"/>
</dbReference>
<feature type="region of interest" description="Disordered" evidence="1">
    <location>
        <begin position="1"/>
        <end position="21"/>
    </location>
</feature>
<dbReference type="Pfam" id="PF12937">
    <property type="entry name" value="F-box-like"/>
    <property type="match status" value="1"/>
</dbReference>
<evidence type="ECO:0000313" key="6">
    <source>
        <dbReference type="Proteomes" id="UP001431209"/>
    </source>
</evidence>
<dbReference type="InterPro" id="IPR036047">
    <property type="entry name" value="F-box-like_dom_sf"/>
</dbReference>
<dbReference type="CDD" id="cd06093">
    <property type="entry name" value="PX_domain"/>
    <property type="match status" value="1"/>
</dbReference>
<dbReference type="EMBL" id="JAOPGA020000655">
    <property type="protein sequence ID" value="KAL0480382.1"/>
    <property type="molecule type" value="Genomic_DNA"/>
</dbReference>
<dbReference type="InterPro" id="IPR001683">
    <property type="entry name" value="PX_dom"/>
</dbReference>
<dbReference type="AlphaFoldDB" id="A0AAW2Z8Y7"/>
<protein>
    <submittedName>
        <fullName evidence="5">SNX16</fullName>
    </submittedName>
</protein>
<evidence type="ECO:0000259" key="2">
    <source>
        <dbReference type="PROSITE" id="PS50181"/>
    </source>
</evidence>
<feature type="compositionally biased region" description="Polar residues" evidence="1">
    <location>
        <begin position="7"/>
        <end position="19"/>
    </location>
</feature>
<sequence>MIRRHSSATMEQKESSNLPKNKKNMVEAIIVGTSSTSILKRRLSSAALSVPSTFLNESQSYHPSPQSPLSPTSQISHFLPNPIKNPEQRDYTAYTIHVRKKGLQRSWSVQRRYREFHTLHKTLQQVQQNLVLSTRRSLAFDFQLEQNDVTVPTLPPKIFFNNMKQENVKKRLVGLQQFLDGLCSQQLLVQTDAVKEFLTLNKYEVSPFYKLPDELFSSVFKFLTMKDLFPTLLHVCKWWKDILYNSFQNMNVSHIKEYVFFNTTAINVDVIPDLLQFVTLFKRLRNVTLSKIRELTDEDLDVIVKNCKFLENISLISCGRLQQPLLSLRCFETTRVSEKPPALKSVTINYCFKVSTIRFIDVDFLSGLVNLNLIGTRLDDQQLSTIPIADFTGLTILSLSEMKNLKEPIIESKSLNILKMRHCENLTSPIIKCINLIELDLGRTMISENTFKMGVVDMASAKNLEKLNLDMCSMLVEPDLSQQGNNLSKLQHINLAACDNLERLRVGGERDLTLKVTLCQKLTRENIHLSGNVLVIINEII</sequence>
<dbReference type="PROSITE" id="PS50181">
    <property type="entry name" value="FBOX"/>
    <property type="match status" value="1"/>
</dbReference>
<name>A0AAW2Z8Y7_9EUKA</name>
<dbReference type="InterPro" id="IPR001810">
    <property type="entry name" value="F-box_dom"/>
</dbReference>
<dbReference type="InterPro" id="IPR036871">
    <property type="entry name" value="PX_dom_sf"/>
</dbReference>
<keyword evidence="6" id="KW-1185">Reference proteome</keyword>
<comment type="caution">
    <text evidence="5">The sequence shown here is derived from an EMBL/GenBank/DDBJ whole genome shotgun (WGS) entry which is preliminary data.</text>
</comment>
<dbReference type="PANTHER" id="PTHR22775:SF3">
    <property type="entry name" value="SORTING NEXIN-13"/>
    <property type="match status" value="1"/>
</dbReference>
<organism evidence="5 6">
    <name type="scientific">Acrasis kona</name>
    <dbReference type="NCBI Taxonomy" id="1008807"/>
    <lineage>
        <taxon>Eukaryota</taxon>
        <taxon>Discoba</taxon>
        <taxon>Heterolobosea</taxon>
        <taxon>Tetramitia</taxon>
        <taxon>Eutetramitia</taxon>
        <taxon>Acrasidae</taxon>
        <taxon>Acrasis</taxon>
    </lineage>
</organism>
<dbReference type="EMBL" id="JAOPGA020001113">
    <property type="protein sequence ID" value="KAL0485196.1"/>
    <property type="molecule type" value="Genomic_DNA"/>
</dbReference>
<gene>
    <name evidence="4" type="ORF">AKO1_002832</name>
    <name evidence="5" type="ORF">AKO1_004316</name>
</gene>
<dbReference type="SUPFAM" id="SSF81383">
    <property type="entry name" value="F-box domain"/>
    <property type="match status" value="1"/>
</dbReference>